<gene>
    <name evidence="3" type="ORF">PCOR1329_LOCUS48628</name>
</gene>
<accession>A0ABN9UHR8</accession>
<dbReference type="EMBL" id="CAUYUJ010015874">
    <property type="protein sequence ID" value="CAK0859197.1"/>
    <property type="molecule type" value="Genomic_DNA"/>
</dbReference>
<evidence type="ECO:0000313" key="4">
    <source>
        <dbReference type="Proteomes" id="UP001189429"/>
    </source>
</evidence>
<name>A0ABN9UHR8_9DINO</name>
<feature type="signal peptide" evidence="2">
    <location>
        <begin position="1"/>
        <end position="20"/>
    </location>
</feature>
<feature type="compositionally biased region" description="Low complexity" evidence="1">
    <location>
        <begin position="60"/>
        <end position="86"/>
    </location>
</feature>
<dbReference type="Proteomes" id="UP001189429">
    <property type="component" value="Unassembled WGS sequence"/>
</dbReference>
<proteinExistence type="predicted"/>
<keyword evidence="2" id="KW-0732">Signal</keyword>
<evidence type="ECO:0000313" key="3">
    <source>
        <dbReference type="EMBL" id="CAK0859197.1"/>
    </source>
</evidence>
<feature type="chain" id="PRO_5045469949" evidence="2">
    <location>
        <begin position="21"/>
        <end position="139"/>
    </location>
</feature>
<evidence type="ECO:0000256" key="2">
    <source>
        <dbReference type="SAM" id="SignalP"/>
    </source>
</evidence>
<reference evidence="3" key="1">
    <citation type="submission" date="2023-10" db="EMBL/GenBank/DDBJ databases">
        <authorList>
            <person name="Chen Y."/>
            <person name="Shah S."/>
            <person name="Dougan E. K."/>
            <person name="Thang M."/>
            <person name="Chan C."/>
        </authorList>
    </citation>
    <scope>NUCLEOTIDE SEQUENCE [LARGE SCALE GENOMIC DNA]</scope>
</reference>
<organism evidence="3 4">
    <name type="scientific">Prorocentrum cordatum</name>
    <dbReference type="NCBI Taxonomy" id="2364126"/>
    <lineage>
        <taxon>Eukaryota</taxon>
        <taxon>Sar</taxon>
        <taxon>Alveolata</taxon>
        <taxon>Dinophyceae</taxon>
        <taxon>Prorocentrales</taxon>
        <taxon>Prorocentraceae</taxon>
        <taxon>Prorocentrum</taxon>
    </lineage>
</organism>
<feature type="region of interest" description="Disordered" evidence="1">
    <location>
        <begin position="60"/>
        <end position="100"/>
    </location>
</feature>
<protein>
    <submittedName>
        <fullName evidence="3">Uncharacterized protein</fullName>
    </submittedName>
</protein>
<keyword evidence="4" id="KW-1185">Reference proteome</keyword>
<evidence type="ECO:0000256" key="1">
    <source>
        <dbReference type="SAM" id="MobiDB-lite"/>
    </source>
</evidence>
<sequence length="139" mass="13783">MALGSGRAAACGGLCLAAYALHLVCLREGSLREEAPLGQASLAAAAAAAAPVPARSVRGFSSGPAGSRGAAGEGAVAAVPASEARGPAGGGRGRPRGNGTLGSLDVERVAWLHPPKAGILCLPDFREHPLWVCVPRAEE</sequence>
<comment type="caution">
    <text evidence="3">The sequence shown here is derived from an EMBL/GenBank/DDBJ whole genome shotgun (WGS) entry which is preliminary data.</text>
</comment>